<comment type="caution">
    <text evidence="1">The sequence shown here is derived from an EMBL/GenBank/DDBJ whole genome shotgun (WGS) entry which is preliminary data.</text>
</comment>
<dbReference type="AlphaFoldDB" id="A0A9J5YJS4"/>
<organism evidence="1 2">
    <name type="scientific">Solanum commersonii</name>
    <name type="common">Commerson's wild potato</name>
    <name type="synonym">Commerson's nightshade</name>
    <dbReference type="NCBI Taxonomy" id="4109"/>
    <lineage>
        <taxon>Eukaryota</taxon>
        <taxon>Viridiplantae</taxon>
        <taxon>Streptophyta</taxon>
        <taxon>Embryophyta</taxon>
        <taxon>Tracheophyta</taxon>
        <taxon>Spermatophyta</taxon>
        <taxon>Magnoliopsida</taxon>
        <taxon>eudicotyledons</taxon>
        <taxon>Gunneridae</taxon>
        <taxon>Pentapetalae</taxon>
        <taxon>asterids</taxon>
        <taxon>lamiids</taxon>
        <taxon>Solanales</taxon>
        <taxon>Solanaceae</taxon>
        <taxon>Solanoideae</taxon>
        <taxon>Solaneae</taxon>
        <taxon>Solanum</taxon>
    </lineage>
</organism>
<reference evidence="1 2" key="1">
    <citation type="submission" date="2020-09" db="EMBL/GenBank/DDBJ databases">
        <title>De no assembly of potato wild relative species, Solanum commersonii.</title>
        <authorList>
            <person name="Cho K."/>
        </authorList>
    </citation>
    <scope>NUCLEOTIDE SEQUENCE [LARGE SCALE GENOMIC DNA]</scope>
    <source>
        <strain evidence="1">LZ3.2</strain>
        <tissue evidence="1">Leaf</tissue>
    </source>
</reference>
<proteinExistence type="predicted"/>
<dbReference type="Proteomes" id="UP000824120">
    <property type="component" value="Chromosome 6"/>
</dbReference>
<sequence length="66" mass="7326">MACNTQKSAKLGVYLLWGSYDHENDPSWPSGPIGSKAKILMDVHARLTLNMGHFGHQSQLAPYLRS</sequence>
<evidence type="ECO:0000313" key="2">
    <source>
        <dbReference type="Proteomes" id="UP000824120"/>
    </source>
</evidence>
<name>A0A9J5YJS4_SOLCO</name>
<accession>A0A9J5YJS4</accession>
<gene>
    <name evidence="1" type="ORF">H5410_031947</name>
</gene>
<protein>
    <submittedName>
        <fullName evidence="1">Uncharacterized protein</fullName>
    </submittedName>
</protein>
<keyword evidence="2" id="KW-1185">Reference proteome</keyword>
<dbReference type="EMBL" id="JACXVP010000006">
    <property type="protein sequence ID" value="KAG5600577.1"/>
    <property type="molecule type" value="Genomic_DNA"/>
</dbReference>
<evidence type="ECO:0000313" key="1">
    <source>
        <dbReference type="EMBL" id="KAG5600577.1"/>
    </source>
</evidence>